<feature type="binding site" evidence="4">
    <location>
        <position position="183"/>
    </location>
    <ligand>
        <name>1D-myo-inositol 2-(L-cysteinylamino)-2-deoxy-alpha-D-glucopyranoside</name>
        <dbReference type="ChEBI" id="CHEBI:58887"/>
    </ligand>
</feature>
<keyword evidence="1 4" id="KW-0808">Transferase</keyword>
<gene>
    <name evidence="4 6" type="primary">mshD</name>
    <name evidence="6" type="ORF">JDV75_11685</name>
</gene>
<comment type="caution">
    <text evidence="6">The sequence shown here is derived from an EMBL/GenBank/DDBJ whole genome shotgun (WGS) entry which is preliminary data.</text>
</comment>
<keyword evidence="3 4" id="KW-0012">Acyltransferase</keyword>
<dbReference type="Pfam" id="PF00583">
    <property type="entry name" value="Acetyltransf_1"/>
    <property type="match status" value="1"/>
</dbReference>
<dbReference type="GO" id="GO:0008999">
    <property type="term" value="F:protein-N-terminal-alanine acetyltransferase activity"/>
    <property type="evidence" value="ECO:0007669"/>
    <property type="project" value="TreeGrafter"/>
</dbReference>
<protein>
    <recommendedName>
        <fullName evidence="4">Mycothiol acetyltransferase</fullName>
        <shortName evidence="4">MSH acetyltransferase</shortName>
        <ecNumber evidence="4">2.3.1.189</ecNumber>
    </recommendedName>
    <alternativeName>
        <fullName evidence="4">Mycothiol synthase</fullName>
    </alternativeName>
</protein>
<proteinExistence type="inferred from homology"/>
<dbReference type="AlphaFoldDB" id="A0A934I8W3"/>
<feature type="binding site" evidence="4">
    <location>
        <position position="283"/>
    </location>
    <ligand>
        <name>1D-myo-inositol 2-(L-cysteinylamino)-2-deoxy-alpha-D-glucopyranoside</name>
        <dbReference type="ChEBI" id="CHEBI:58887"/>
    </ligand>
</feature>
<organism evidence="6 7">
    <name type="scientific">Corynebacterium meridianum</name>
    <dbReference type="NCBI Taxonomy" id="2765363"/>
    <lineage>
        <taxon>Bacteria</taxon>
        <taxon>Bacillati</taxon>
        <taxon>Actinomycetota</taxon>
        <taxon>Actinomycetes</taxon>
        <taxon>Mycobacteriales</taxon>
        <taxon>Corynebacteriaceae</taxon>
        <taxon>Corynebacterium</taxon>
    </lineage>
</organism>
<evidence type="ECO:0000259" key="5">
    <source>
        <dbReference type="PROSITE" id="PS51186"/>
    </source>
</evidence>
<evidence type="ECO:0000313" key="6">
    <source>
        <dbReference type="EMBL" id="MBI8990414.1"/>
    </source>
</evidence>
<dbReference type="NCBIfam" id="TIGR03448">
    <property type="entry name" value="mycothiol_MshD"/>
    <property type="match status" value="1"/>
</dbReference>
<dbReference type="SUPFAM" id="SSF55729">
    <property type="entry name" value="Acyl-CoA N-acyltransferases (Nat)"/>
    <property type="match status" value="2"/>
</dbReference>
<keyword evidence="2 4" id="KW-0677">Repeat</keyword>
<evidence type="ECO:0000256" key="3">
    <source>
        <dbReference type="ARBA" id="ARBA00023315"/>
    </source>
</evidence>
<comment type="subunit">
    <text evidence="4">Monomer.</text>
</comment>
<feature type="binding site" evidence="4">
    <location>
        <begin position="249"/>
        <end position="251"/>
    </location>
    <ligand>
        <name>acetyl-CoA</name>
        <dbReference type="ChEBI" id="CHEBI:57288"/>
        <label>2</label>
    </ligand>
</feature>
<name>A0A934I8W3_9CORY</name>
<dbReference type="InterPro" id="IPR000182">
    <property type="entry name" value="GNAT_dom"/>
</dbReference>
<dbReference type="InterPro" id="IPR050276">
    <property type="entry name" value="MshD_Acetyltransferase"/>
</dbReference>
<dbReference type="EC" id="2.3.1.189" evidence="4"/>
<dbReference type="PIRSF" id="PIRSF021524">
    <property type="entry name" value="MSH_acetyltransferase"/>
    <property type="match status" value="1"/>
</dbReference>
<dbReference type="GO" id="GO:0035447">
    <property type="term" value="F:mycothiol synthase activity"/>
    <property type="evidence" value="ECO:0007669"/>
    <property type="project" value="UniProtKB-UniRule"/>
</dbReference>
<feature type="binding site" evidence="4">
    <location>
        <position position="232"/>
    </location>
    <ligand>
        <name>1D-myo-inositol 2-(L-cysteinylamino)-2-deoxy-alpha-D-glucopyranoside</name>
        <dbReference type="ChEBI" id="CHEBI:58887"/>
    </ligand>
</feature>
<feature type="domain" description="N-acetyltransferase" evidence="5">
    <location>
        <begin position="224"/>
        <end position="313"/>
    </location>
</feature>
<dbReference type="GO" id="GO:0010125">
    <property type="term" value="P:mycothiol biosynthetic process"/>
    <property type="evidence" value="ECO:0007669"/>
    <property type="project" value="UniProtKB-UniRule"/>
</dbReference>
<dbReference type="InterPro" id="IPR016181">
    <property type="entry name" value="Acyl_CoA_acyltransferase"/>
</dbReference>
<comment type="similarity">
    <text evidence="4">Belongs to the acetyltransferase family. MshD subfamily.</text>
</comment>
<dbReference type="PROSITE" id="PS51186">
    <property type="entry name" value="GNAT"/>
    <property type="match status" value="1"/>
</dbReference>
<keyword evidence="7" id="KW-1185">Reference proteome</keyword>
<dbReference type="RefSeq" id="WP_198739408.1">
    <property type="nucleotide sequence ID" value="NZ_JAEIOS010000015.1"/>
</dbReference>
<dbReference type="PANTHER" id="PTHR43617">
    <property type="entry name" value="L-AMINO ACID N-ACETYLTRANSFERASE"/>
    <property type="match status" value="1"/>
</dbReference>
<dbReference type="Gene3D" id="3.40.630.30">
    <property type="match status" value="1"/>
</dbReference>
<dbReference type="HAMAP" id="MF_01698">
    <property type="entry name" value="MshD"/>
    <property type="match status" value="1"/>
</dbReference>
<feature type="binding site" evidence="4">
    <location>
        <position position="245"/>
    </location>
    <ligand>
        <name>1D-myo-inositol 2-(L-cysteinylamino)-2-deoxy-alpha-D-glucopyranoside</name>
        <dbReference type="ChEBI" id="CHEBI:58887"/>
    </ligand>
</feature>
<comment type="catalytic activity">
    <reaction evidence="4">
        <text>1D-myo-inositol 2-(L-cysteinylamino)-2-deoxy-alpha-D-glucopyranoside + acetyl-CoA = mycothiol + CoA + H(+)</text>
        <dbReference type="Rhea" id="RHEA:26172"/>
        <dbReference type="ChEBI" id="CHEBI:15378"/>
        <dbReference type="ChEBI" id="CHEBI:16768"/>
        <dbReference type="ChEBI" id="CHEBI:57287"/>
        <dbReference type="ChEBI" id="CHEBI:57288"/>
        <dbReference type="ChEBI" id="CHEBI:58887"/>
        <dbReference type="EC" id="2.3.1.189"/>
    </reaction>
</comment>
<reference evidence="6" key="1">
    <citation type="submission" date="2020-12" db="EMBL/GenBank/DDBJ databases">
        <title>Genome public.</title>
        <authorList>
            <person name="Sun Q."/>
        </authorList>
    </citation>
    <scope>NUCLEOTIDE SEQUENCE</scope>
    <source>
        <strain evidence="6">CCM 8863</strain>
    </source>
</reference>
<evidence type="ECO:0000256" key="2">
    <source>
        <dbReference type="ARBA" id="ARBA00022737"/>
    </source>
</evidence>
<accession>A0A934I8W3</accession>
<dbReference type="PANTHER" id="PTHR43617:SF31">
    <property type="entry name" value="MYCOTHIOL ACETYLTRANSFERASE"/>
    <property type="match status" value="1"/>
</dbReference>
<comment type="function">
    <text evidence="4">Catalyzes the transfer of acetyl from acetyl-CoA to desacetylmycothiol (Cys-GlcN-Ins) to form mycothiol.</text>
</comment>
<dbReference type="EMBL" id="JAEIOS010000015">
    <property type="protein sequence ID" value="MBI8990414.1"/>
    <property type="molecule type" value="Genomic_DNA"/>
</dbReference>
<evidence type="ECO:0000256" key="4">
    <source>
        <dbReference type="HAMAP-Rule" id="MF_01698"/>
    </source>
</evidence>
<sequence length="313" mass="33582">MEIRTTTPTDSAAPTPAAEIRRLNATAAAHDGIEPFSEQFLLGLDDGGDRQHRHATARTGTGELVGAAASDGSTIELAVAPEYRRDGVGTSLYGALSSGTDTVWAHGNLPPAVAWCRKQGLEPVRELLVMGVGGRNLAVAAESVEREGFHVMDLDSSRRRYGVDHVDGEWLRVNNEAFNWHPEQGGWDADRLARGQDTDWFDPAGVLLFWSGTDDCDDGGPAPELAGFHWTKWHGDDGAGRKIGEVYVVGLADGFRGRGLGGPLIASGLRHLAGRGADEVILYVETDNTVAVAAYERLGFDVRERHAAYGSPE</sequence>
<feature type="binding site" evidence="4">
    <location>
        <begin position="77"/>
        <end position="79"/>
    </location>
    <ligand>
        <name>acetyl-CoA</name>
        <dbReference type="ChEBI" id="CHEBI:57288"/>
        <label>1</label>
    </ligand>
</feature>
<evidence type="ECO:0000256" key="1">
    <source>
        <dbReference type="ARBA" id="ARBA00022679"/>
    </source>
</evidence>
<dbReference type="InterPro" id="IPR017813">
    <property type="entry name" value="Mycothiol_AcTrfase"/>
</dbReference>
<feature type="binding site" evidence="4">
    <location>
        <position position="38"/>
    </location>
    <ligand>
        <name>1D-myo-inositol 2-(L-cysteinylamino)-2-deoxy-alpha-D-glucopyranoside</name>
        <dbReference type="ChEBI" id="CHEBI:58887"/>
    </ligand>
</feature>
<comment type="caution">
    <text evidence="4">Lacks conserved residue(s) required for the propagation of feature annotation.</text>
</comment>
<dbReference type="Proteomes" id="UP000645966">
    <property type="component" value="Unassembled WGS sequence"/>
</dbReference>
<evidence type="ECO:0000313" key="7">
    <source>
        <dbReference type="Proteomes" id="UP000645966"/>
    </source>
</evidence>